<dbReference type="InterPro" id="IPR051604">
    <property type="entry name" value="Ergot_Alk_Oxidoreductase"/>
</dbReference>
<reference evidence="4 5" key="1">
    <citation type="submission" date="2024-06" db="EMBL/GenBank/DDBJ databases">
        <title>The Natural Products Discovery Center: Release of the First 8490 Sequenced Strains for Exploring Actinobacteria Biosynthetic Diversity.</title>
        <authorList>
            <person name="Kalkreuter E."/>
            <person name="Kautsar S.A."/>
            <person name="Yang D."/>
            <person name="Bader C.D."/>
            <person name="Teijaro C.N."/>
            <person name="Fluegel L."/>
            <person name="Davis C.M."/>
            <person name="Simpson J.R."/>
            <person name="Lauterbach L."/>
            <person name="Steele A.D."/>
            <person name="Gui C."/>
            <person name="Meng S."/>
            <person name="Li G."/>
            <person name="Viehrig K."/>
            <person name="Ye F."/>
            <person name="Su P."/>
            <person name="Kiefer A.F."/>
            <person name="Nichols A."/>
            <person name="Cepeda A.J."/>
            <person name="Yan W."/>
            <person name="Fan B."/>
            <person name="Jiang Y."/>
            <person name="Adhikari A."/>
            <person name="Zheng C.-J."/>
            <person name="Schuster L."/>
            <person name="Cowan T.M."/>
            <person name="Smanski M.J."/>
            <person name="Chevrette M.G."/>
            <person name="De Carvalho L.P.S."/>
            <person name="Shen B."/>
        </authorList>
    </citation>
    <scope>NUCLEOTIDE SEQUENCE [LARGE SCALE GENOMIC DNA]</scope>
    <source>
        <strain evidence="4 5">NPDC049574</strain>
    </source>
</reference>
<dbReference type="InterPro" id="IPR036291">
    <property type="entry name" value="NAD(P)-bd_dom_sf"/>
</dbReference>
<organism evidence="4 5">
    <name type="scientific">Nonomuraea bangladeshensis</name>
    <dbReference type="NCBI Taxonomy" id="404385"/>
    <lineage>
        <taxon>Bacteria</taxon>
        <taxon>Bacillati</taxon>
        <taxon>Actinomycetota</taxon>
        <taxon>Actinomycetes</taxon>
        <taxon>Streptosporangiales</taxon>
        <taxon>Streptosporangiaceae</taxon>
        <taxon>Nonomuraea</taxon>
    </lineage>
</organism>
<feature type="region of interest" description="Disordered" evidence="1">
    <location>
        <begin position="35"/>
        <end position="65"/>
    </location>
</feature>
<evidence type="ECO:0000313" key="4">
    <source>
        <dbReference type="EMBL" id="MEV4290019.1"/>
    </source>
</evidence>
<dbReference type="SUPFAM" id="SSF51735">
    <property type="entry name" value="NAD(P)-binding Rossmann-fold domains"/>
    <property type="match status" value="1"/>
</dbReference>
<evidence type="ECO:0000256" key="1">
    <source>
        <dbReference type="SAM" id="MobiDB-lite"/>
    </source>
</evidence>
<accession>A0ABV3HBY2</accession>
<dbReference type="Proteomes" id="UP001552427">
    <property type="component" value="Unassembled WGS sequence"/>
</dbReference>
<sequence>MSKILVTGATGNVGKHVVSQLAEAGLDVRALARDPGRAARPVETVPAGTGPAGTGPAGTGPAGTGPAGTWPAGTWPAGTWPVEIVRGDLTAPESLEPALRDVESVFLLWPSFTADGADETITAIARHARRVVLLSAPGADQPGSHYHEVERLVRRSGLGWTFLRPSGFAVNTLGWAEQVRQGVVRWPYGRAARSLIHEKDIAAVAAHVLTSAGHNGAAYLLTGPERLTQAEQVRVIGEAVGREVRWEEQSPEEARELLTALWGAPEFVESALRTWESFVTAPEVVTDTVERLLGRPALTFRQWAADHAADFS</sequence>
<evidence type="ECO:0000259" key="2">
    <source>
        <dbReference type="Pfam" id="PF05368"/>
    </source>
</evidence>
<comment type="caution">
    <text evidence="4">The sequence shown here is derived from an EMBL/GenBank/DDBJ whole genome shotgun (WGS) entry which is preliminary data.</text>
</comment>
<dbReference type="PANTHER" id="PTHR43162">
    <property type="match status" value="1"/>
</dbReference>
<feature type="domain" description="NmrA-like" evidence="2">
    <location>
        <begin position="2"/>
        <end position="37"/>
    </location>
</feature>
<dbReference type="EMBL" id="JBFARM010000010">
    <property type="protein sequence ID" value="MEV4290019.1"/>
    <property type="molecule type" value="Genomic_DNA"/>
</dbReference>
<dbReference type="Pfam" id="PF13460">
    <property type="entry name" value="NAD_binding_10"/>
    <property type="match status" value="1"/>
</dbReference>
<dbReference type="PANTHER" id="PTHR43162:SF1">
    <property type="entry name" value="PRESTALK A DIFFERENTIATION PROTEIN A"/>
    <property type="match status" value="1"/>
</dbReference>
<name>A0ABV3HBY2_9ACTN</name>
<dbReference type="Gene3D" id="3.40.50.720">
    <property type="entry name" value="NAD(P)-binding Rossmann-like Domain"/>
    <property type="match status" value="2"/>
</dbReference>
<evidence type="ECO:0000313" key="5">
    <source>
        <dbReference type="Proteomes" id="UP001552427"/>
    </source>
</evidence>
<dbReference type="InterPro" id="IPR008030">
    <property type="entry name" value="NmrA-like"/>
</dbReference>
<dbReference type="Pfam" id="PF05368">
    <property type="entry name" value="NmrA"/>
    <property type="match status" value="1"/>
</dbReference>
<feature type="domain" description="NAD(P)-binding" evidence="3">
    <location>
        <begin position="82"/>
        <end position="211"/>
    </location>
</feature>
<evidence type="ECO:0000259" key="3">
    <source>
        <dbReference type="Pfam" id="PF13460"/>
    </source>
</evidence>
<dbReference type="RefSeq" id="WP_364456705.1">
    <property type="nucleotide sequence ID" value="NZ_JBFARM010000010.1"/>
</dbReference>
<protein>
    <submittedName>
        <fullName evidence="4">NAD(P)H-binding protein</fullName>
    </submittedName>
</protein>
<feature type="compositionally biased region" description="Gly residues" evidence="1">
    <location>
        <begin position="50"/>
        <end position="65"/>
    </location>
</feature>
<dbReference type="InterPro" id="IPR016040">
    <property type="entry name" value="NAD(P)-bd_dom"/>
</dbReference>
<keyword evidence="5" id="KW-1185">Reference proteome</keyword>
<dbReference type="Gene3D" id="3.90.25.10">
    <property type="entry name" value="UDP-galactose 4-epimerase, domain 1"/>
    <property type="match status" value="1"/>
</dbReference>
<proteinExistence type="predicted"/>
<gene>
    <name evidence="4" type="ORF">AB0K40_31310</name>
</gene>